<dbReference type="GO" id="GO:0016655">
    <property type="term" value="F:oxidoreductase activity, acting on NAD(P)H, quinone or similar compound as acceptor"/>
    <property type="evidence" value="ECO:0007669"/>
    <property type="project" value="UniProtKB-UniRule"/>
</dbReference>
<evidence type="ECO:0000259" key="11">
    <source>
        <dbReference type="Pfam" id="PF24836"/>
    </source>
</evidence>
<evidence type="ECO:0000259" key="9">
    <source>
        <dbReference type="Pfam" id="PF05896"/>
    </source>
</evidence>
<keyword evidence="5 8" id="KW-0406">Ion transport</keyword>
<protein>
    <recommendedName>
        <fullName evidence="8">Na(+)-translocating NADH-quinone reductase subunit A</fullName>
        <shortName evidence="8">Na(+)-NQR subunit A</shortName>
        <shortName evidence="8">Na(+)-translocating NQR subunit A</shortName>
        <ecNumber evidence="8">7.2.1.1</ecNumber>
    </recommendedName>
    <alternativeName>
        <fullName evidence="8">NQR complex subunit A</fullName>
    </alternativeName>
    <alternativeName>
        <fullName evidence="8">NQR-1 subunit A</fullName>
    </alternativeName>
</protein>
<gene>
    <name evidence="8 12" type="primary">nqrA</name>
    <name evidence="12" type="ORF">DB43_HM00120</name>
</gene>
<dbReference type="NCBIfam" id="TIGR01936">
    <property type="entry name" value="nqrA"/>
    <property type="match status" value="1"/>
</dbReference>
<proteinExistence type="inferred from homology"/>
<evidence type="ECO:0000256" key="7">
    <source>
        <dbReference type="ARBA" id="ARBA00023201"/>
    </source>
</evidence>
<dbReference type="InterPro" id="IPR008703">
    <property type="entry name" value="NqrA"/>
</dbReference>
<evidence type="ECO:0000259" key="10">
    <source>
        <dbReference type="Pfam" id="PF11973"/>
    </source>
</evidence>
<dbReference type="PATRIC" id="fig|83552.4.peg.2198"/>
<keyword evidence="2 8" id="KW-1278">Translocase</keyword>
<keyword evidence="7 8" id="KW-0739">Sodium transport</keyword>
<dbReference type="GO" id="GO:0006814">
    <property type="term" value="P:sodium ion transport"/>
    <property type="evidence" value="ECO:0007669"/>
    <property type="project" value="UniProtKB-UniRule"/>
</dbReference>
<keyword evidence="1 8" id="KW-0813">Transport</keyword>
<dbReference type="EMBL" id="JSAM01000108">
    <property type="protein sequence ID" value="KIA76689.1"/>
    <property type="molecule type" value="Genomic_DNA"/>
</dbReference>
<evidence type="ECO:0000256" key="4">
    <source>
        <dbReference type="ARBA" id="ARBA00023053"/>
    </source>
</evidence>
<dbReference type="RefSeq" id="WP_006340449.1">
    <property type="nucleotide sequence ID" value="NZ_JASBUT010000020.1"/>
</dbReference>
<dbReference type="Pfam" id="PF05896">
    <property type="entry name" value="NQRA_N"/>
    <property type="match status" value="1"/>
</dbReference>
<comment type="caution">
    <text evidence="12">The sequence shown here is derived from an EMBL/GenBank/DDBJ whole genome shotgun (WGS) entry which is preliminary data.</text>
</comment>
<evidence type="ECO:0000256" key="1">
    <source>
        <dbReference type="ARBA" id="ARBA00022448"/>
    </source>
</evidence>
<dbReference type="OMA" id="VGMKPTM"/>
<name>A0A0C1EJF7_9BACT</name>
<evidence type="ECO:0000256" key="3">
    <source>
        <dbReference type="ARBA" id="ARBA00023027"/>
    </source>
</evidence>
<feature type="domain" description="Na(+)-translocating NADH-quinone reductase subunit A C-terminal" evidence="10">
    <location>
        <begin position="273"/>
        <end position="324"/>
    </location>
</feature>
<organism evidence="12 13">
    <name type="scientific">Parachlamydia acanthamoebae</name>
    <dbReference type="NCBI Taxonomy" id="83552"/>
    <lineage>
        <taxon>Bacteria</taxon>
        <taxon>Pseudomonadati</taxon>
        <taxon>Chlamydiota</taxon>
        <taxon>Chlamydiia</taxon>
        <taxon>Parachlamydiales</taxon>
        <taxon>Parachlamydiaceae</taxon>
        <taxon>Parachlamydia</taxon>
    </lineage>
</organism>
<dbReference type="InterPro" id="IPR022615">
    <property type="entry name" value="NqrA_C_domain"/>
</dbReference>
<evidence type="ECO:0000256" key="5">
    <source>
        <dbReference type="ARBA" id="ARBA00023065"/>
    </source>
</evidence>
<dbReference type="NCBIfam" id="NF003761">
    <property type="entry name" value="PRK05352.1-4"/>
    <property type="match status" value="1"/>
</dbReference>
<comment type="subunit">
    <text evidence="8">Composed of six subunits; NqrA, NqrB, NqrC, NqrD, NqrE and NqrF.</text>
</comment>
<feature type="domain" description="NqrA second alpha/beta" evidence="11">
    <location>
        <begin position="123"/>
        <end position="268"/>
    </location>
</feature>
<accession>A0A0C1EJF7</accession>
<evidence type="ECO:0000256" key="8">
    <source>
        <dbReference type="HAMAP-Rule" id="MF_00425"/>
    </source>
</evidence>
<dbReference type="InterPro" id="IPR056148">
    <property type="entry name" value="NQRA_2nd"/>
</dbReference>
<keyword evidence="3 8" id="KW-0520">NAD</keyword>
<dbReference type="InterPro" id="IPR056147">
    <property type="entry name" value="NQRA_N"/>
</dbReference>
<evidence type="ECO:0000256" key="2">
    <source>
        <dbReference type="ARBA" id="ARBA00022967"/>
    </source>
</evidence>
<dbReference type="PANTHER" id="PTHR37839">
    <property type="entry name" value="NA(+)-TRANSLOCATING NADH-QUINONE REDUCTASE SUBUNIT A"/>
    <property type="match status" value="1"/>
</dbReference>
<dbReference type="PANTHER" id="PTHR37839:SF1">
    <property type="entry name" value="NA(+)-TRANSLOCATING NADH-QUINONE REDUCTASE SUBUNIT A"/>
    <property type="match status" value="1"/>
</dbReference>
<keyword evidence="6 8" id="KW-0830">Ubiquinone</keyword>
<dbReference type="HAMAP" id="MF_00425">
    <property type="entry name" value="NqrA"/>
    <property type="match status" value="1"/>
</dbReference>
<sequence>MTQINITKGLDIPIKGKPSGEIKPLIASGEAGVAHQPVLISLNLKPFEETKFRLLAKVDEKVKIGQPLAEDKEATGRMFVSPAAGVIKEIRRGLKRRLLDIVIEVAKEEEYQTYSPLDLDKASKEDIIERLKVGGLFAYIRSRPFNTLANPEKVPRAIFVKAVESAPFVPPAELQIQGHEKDFQTGLNALAKLTSGKVHLVYKEDTPSQAFLQAQHVEKHTVKGPHPIGNVSLHIQHIDPIRSPEDILWTLTAADVAAIGYFLTNGKILAERVISIAGPGVIDNQIGYYKVRSGYPINRLVAGKIRKGFNRFISGDPLMGERAEADDFLGFYHHALSIVPENTTREFLHFFRLGTDKYSFSRAYASGHFDNSHREYDFTTNRHGEHRAFIDSSLYNKVMPLEVPCMELVKSVLAEDYDLAEILGLLEVDSEDFALPTFVCPSKMEMTEIIKNGLRQYAKELSS</sequence>
<evidence type="ECO:0000256" key="6">
    <source>
        <dbReference type="ARBA" id="ARBA00023075"/>
    </source>
</evidence>
<keyword evidence="12" id="KW-0560">Oxidoreductase</keyword>
<feature type="domain" description="NqrA N-terminal barrel-sandwich hybrid" evidence="9">
    <location>
        <begin position="4"/>
        <end position="105"/>
    </location>
</feature>
<comment type="function">
    <text evidence="8">NQR complex catalyzes the reduction of ubiquinone-1 to ubiquinol by two successive reactions, coupled with the transport of Na(+) ions from the cytoplasm to the periplasm. NqrA to NqrE are probably involved in the second step, the conversion of ubisemiquinone to ubiquinol.</text>
</comment>
<keyword evidence="4 8" id="KW-0915">Sodium</keyword>
<dbReference type="Pfam" id="PF11973">
    <property type="entry name" value="NQRA_SLBB"/>
    <property type="match status" value="1"/>
</dbReference>
<comment type="catalytic activity">
    <reaction evidence="8">
        <text>a ubiquinone + n Na(+)(in) + NADH + H(+) = a ubiquinol + n Na(+)(out) + NAD(+)</text>
        <dbReference type="Rhea" id="RHEA:47748"/>
        <dbReference type="Rhea" id="RHEA-COMP:9565"/>
        <dbReference type="Rhea" id="RHEA-COMP:9566"/>
        <dbReference type="ChEBI" id="CHEBI:15378"/>
        <dbReference type="ChEBI" id="CHEBI:16389"/>
        <dbReference type="ChEBI" id="CHEBI:17976"/>
        <dbReference type="ChEBI" id="CHEBI:29101"/>
        <dbReference type="ChEBI" id="CHEBI:57540"/>
        <dbReference type="ChEBI" id="CHEBI:57945"/>
        <dbReference type="EC" id="7.2.1.1"/>
    </reaction>
</comment>
<reference evidence="12 13" key="1">
    <citation type="journal article" date="2014" name="Mol. Biol. Evol.">
        <title>Massive expansion of Ubiquitination-related gene families within the Chlamydiae.</title>
        <authorList>
            <person name="Domman D."/>
            <person name="Collingro A."/>
            <person name="Lagkouvardos I."/>
            <person name="Gehre L."/>
            <person name="Weinmaier T."/>
            <person name="Rattei T."/>
            <person name="Subtil A."/>
            <person name="Horn M."/>
        </authorList>
    </citation>
    <scope>NUCLEOTIDE SEQUENCE [LARGE SCALE GENOMIC DNA]</scope>
    <source>
        <strain evidence="12 13">OEW1</strain>
    </source>
</reference>
<dbReference type="EC" id="7.2.1.1" evidence="8"/>
<dbReference type="Pfam" id="PF24836">
    <property type="entry name" value="NQRA_2nd"/>
    <property type="match status" value="1"/>
</dbReference>
<dbReference type="Proteomes" id="UP000031307">
    <property type="component" value="Unassembled WGS sequence"/>
</dbReference>
<comment type="similarity">
    <text evidence="8">Belongs to the NqrA family.</text>
</comment>
<evidence type="ECO:0000313" key="13">
    <source>
        <dbReference type="Proteomes" id="UP000031307"/>
    </source>
</evidence>
<evidence type="ECO:0000313" key="12">
    <source>
        <dbReference type="EMBL" id="KIA76689.1"/>
    </source>
</evidence>
<dbReference type="AlphaFoldDB" id="A0A0C1EJF7"/>